<dbReference type="InterPro" id="IPR002716">
    <property type="entry name" value="PIN_dom"/>
</dbReference>
<dbReference type="EMBL" id="WSFO01000011">
    <property type="protein sequence ID" value="KAE9628000.1"/>
    <property type="molecule type" value="Genomic_DNA"/>
</dbReference>
<evidence type="ECO:0000313" key="4">
    <source>
        <dbReference type="Proteomes" id="UP000441586"/>
    </source>
</evidence>
<evidence type="ECO:0000259" key="2">
    <source>
        <dbReference type="Pfam" id="PF13638"/>
    </source>
</evidence>
<evidence type="ECO:0000256" key="1">
    <source>
        <dbReference type="SAM" id="MobiDB-lite"/>
    </source>
</evidence>
<feature type="domain" description="PIN" evidence="2">
    <location>
        <begin position="7"/>
        <end position="148"/>
    </location>
</feature>
<dbReference type="Pfam" id="PF13638">
    <property type="entry name" value="PIN_4"/>
    <property type="match status" value="1"/>
</dbReference>
<protein>
    <recommendedName>
        <fullName evidence="2">PIN domain-containing protein</fullName>
    </recommendedName>
</protein>
<name>A0A6A4R8P1_9RHOB</name>
<feature type="region of interest" description="Disordered" evidence="1">
    <location>
        <begin position="322"/>
        <end position="356"/>
    </location>
</feature>
<gene>
    <name evidence="3" type="ORF">GP644_18080</name>
</gene>
<accession>A0A6A4R8P1</accession>
<evidence type="ECO:0000313" key="3">
    <source>
        <dbReference type="EMBL" id="KAE9628000.1"/>
    </source>
</evidence>
<reference evidence="3 4" key="1">
    <citation type="submission" date="2019-12" db="EMBL/GenBank/DDBJ databases">
        <authorList>
            <person name="Zhang Y.-J."/>
        </authorList>
    </citation>
    <scope>NUCLEOTIDE SEQUENCE [LARGE SCALE GENOMIC DNA]</scope>
    <source>
        <strain evidence="3 4">H18S-6</strain>
    </source>
</reference>
<comment type="caution">
    <text evidence="3">The sequence shown here is derived from an EMBL/GenBank/DDBJ whole genome shotgun (WGS) entry which is preliminary data.</text>
</comment>
<dbReference type="Proteomes" id="UP000441586">
    <property type="component" value="Unassembled WGS sequence"/>
</dbReference>
<dbReference type="AlphaFoldDB" id="A0A6A4R8P1"/>
<organism evidence="3 4">
    <name type="scientific">Parasedimentitalea maritima</name>
    <dbReference type="NCBI Taxonomy" id="2578117"/>
    <lineage>
        <taxon>Bacteria</taxon>
        <taxon>Pseudomonadati</taxon>
        <taxon>Pseudomonadota</taxon>
        <taxon>Alphaproteobacteria</taxon>
        <taxon>Rhodobacterales</taxon>
        <taxon>Paracoccaceae</taxon>
        <taxon>Parasedimentitalea</taxon>
    </lineage>
</organism>
<sequence length="552" mass="61939">MPRELHLVADTNLFFECKSLSQLPWQELGGDPVVILLTSPLLGEIDKHKKGSGRTRKRALQIFEIVRNMLRSQQSEHVVQEGSPRVVLRKAPMIQPDLEHNGALNYNKVDDALVGITSTLSKAAIDYDVAIITDDTNVAASADHIGLRIVLVDESWKREPRQSDEQVRIQKLEKDLDTYRQQEPVIKCEIFGLDEGKQCASKAIAKAQPLTQVEINDALEALKAKHPIRTDFSVPPDEILGVESIETLERWSYIAPSDETISKYQKEDYPAWLKKCHEIFSALHESYPKSDEVVTLTFAFENVGTRPAEDAKIEFSCNGDIAFRRPPEEDEDSVTGTRSPSPLWHRPSLPSPPTTPRIERIVHRAPFIRQAKHSKGVDIGSVLAATNTPGLRLATMLQRQEKLLSPLWAQDRITKGILGSAISNPLGDAFARQHELVETMNTRMIPEPSISSIHRPFIPEQHDPEAFYFRKWSKGSPETYGKITCDLWRHQQGKVDFEIEVMFAGGGAANGRIVCEVHAGNLTRPFTTAVAVKRIINEYPFTEDITQMIAGV</sequence>
<dbReference type="RefSeq" id="WP_158980720.1">
    <property type="nucleotide sequence ID" value="NZ_WSFO01000011.1"/>
</dbReference>
<proteinExistence type="predicted"/>